<sequence>MRKIKVSPTNNSNTNSIKNAEDALRQKYSQYNNNQILQNKMLKATSSSGNSVQSEMESFQKQASLSPKKPVNGNNLLQVPTTDEHNLTPISQHATQEQKKFFQKKGKNDTKGKRGSFRISQQIQNDDDVQLNVKFQEEPRKLQSILLKEGAAYNVEANETNQRVDKFGNPIDHQKKKQKISFNEDLTVYEVENWKKYNNNMYDENDDKCHCNLIQMLFFFHLLSM</sequence>
<feature type="compositionally biased region" description="Polar residues" evidence="1">
    <location>
        <begin position="44"/>
        <end position="65"/>
    </location>
</feature>
<accession>I7MH33</accession>
<feature type="region of interest" description="Disordered" evidence="1">
    <location>
        <begin position="44"/>
        <end position="72"/>
    </location>
</feature>
<organism evidence="2 3">
    <name type="scientific">Tetrahymena thermophila (strain SB210)</name>
    <dbReference type="NCBI Taxonomy" id="312017"/>
    <lineage>
        <taxon>Eukaryota</taxon>
        <taxon>Sar</taxon>
        <taxon>Alveolata</taxon>
        <taxon>Ciliophora</taxon>
        <taxon>Intramacronucleata</taxon>
        <taxon>Oligohymenophorea</taxon>
        <taxon>Hymenostomatida</taxon>
        <taxon>Tetrahymenina</taxon>
        <taxon>Tetrahymenidae</taxon>
        <taxon>Tetrahymena</taxon>
    </lineage>
</organism>
<dbReference type="Proteomes" id="UP000009168">
    <property type="component" value="Unassembled WGS sequence"/>
</dbReference>
<dbReference type="EMBL" id="GG662864">
    <property type="protein sequence ID" value="EAR86021.4"/>
    <property type="molecule type" value="Genomic_DNA"/>
</dbReference>
<proteinExistence type="predicted"/>
<dbReference type="InParanoid" id="I7MH33"/>
<evidence type="ECO:0000313" key="2">
    <source>
        <dbReference type="EMBL" id="EAR86021.4"/>
    </source>
</evidence>
<dbReference type="OrthoDB" id="283966at2759"/>
<name>I7MH33_TETTS</name>
<dbReference type="KEGG" id="tet:TTHERM_00543610"/>
<evidence type="ECO:0000313" key="3">
    <source>
        <dbReference type="Proteomes" id="UP000009168"/>
    </source>
</evidence>
<keyword evidence="3" id="KW-1185">Reference proteome</keyword>
<dbReference type="GeneID" id="7835828"/>
<gene>
    <name evidence="2" type="ORF">TTHERM_00543610</name>
</gene>
<dbReference type="AlphaFoldDB" id="I7MH33"/>
<protein>
    <submittedName>
        <fullName evidence="2">Uncharacterized protein</fullName>
    </submittedName>
</protein>
<evidence type="ECO:0000256" key="1">
    <source>
        <dbReference type="SAM" id="MobiDB-lite"/>
    </source>
</evidence>
<reference evidence="3" key="1">
    <citation type="journal article" date="2006" name="PLoS Biol.">
        <title>Macronuclear genome sequence of the ciliate Tetrahymena thermophila, a model eukaryote.</title>
        <authorList>
            <person name="Eisen J.A."/>
            <person name="Coyne R.S."/>
            <person name="Wu M."/>
            <person name="Wu D."/>
            <person name="Thiagarajan M."/>
            <person name="Wortman J.R."/>
            <person name="Badger J.H."/>
            <person name="Ren Q."/>
            <person name="Amedeo P."/>
            <person name="Jones K.M."/>
            <person name="Tallon L.J."/>
            <person name="Delcher A.L."/>
            <person name="Salzberg S.L."/>
            <person name="Silva J.C."/>
            <person name="Haas B.J."/>
            <person name="Majoros W.H."/>
            <person name="Farzad M."/>
            <person name="Carlton J.M."/>
            <person name="Smith R.K. Jr."/>
            <person name="Garg J."/>
            <person name="Pearlman R.E."/>
            <person name="Karrer K.M."/>
            <person name="Sun L."/>
            <person name="Manning G."/>
            <person name="Elde N.C."/>
            <person name="Turkewitz A.P."/>
            <person name="Asai D.J."/>
            <person name="Wilkes D.E."/>
            <person name="Wang Y."/>
            <person name="Cai H."/>
            <person name="Collins K."/>
            <person name="Stewart B.A."/>
            <person name="Lee S.R."/>
            <person name="Wilamowska K."/>
            <person name="Weinberg Z."/>
            <person name="Ruzzo W.L."/>
            <person name="Wloga D."/>
            <person name="Gaertig J."/>
            <person name="Frankel J."/>
            <person name="Tsao C.-C."/>
            <person name="Gorovsky M.A."/>
            <person name="Keeling P.J."/>
            <person name="Waller R.F."/>
            <person name="Patron N.J."/>
            <person name="Cherry J.M."/>
            <person name="Stover N.A."/>
            <person name="Krieger C.J."/>
            <person name="del Toro C."/>
            <person name="Ryder H.F."/>
            <person name="Williamson S.C."/>
            <person name="Barbeau R.A."/>
            <person name="Hamilton E.P."/>
            <person name="Orias E."/>
        </authorList>
    </citation>
    <scope>NUCLEOTIDE SEQUENCE [LARGE SCALE GENOMIC DNA]</scope>
    <source>
        <strain evidence="3">SB210</strain>
    </source>
</reference>
<dbReference type="RefSeq" id="XP_976616.4">
    <property type="nucleotide sequence ID" value="XM_971523.4"/>
</dbReference>